<feature type="transmembrane region" description="Helical" evidence="2">
    <location>
        <begin position="86"/>
        <end position="105"/>
    </location>
</feature>
<organism evidence="3 4">
    <name type="scientific">Rhodococcus gordoniae</name>
    <dbReference type="NCBI Taxonomy" id="223392"/>
    <lineage>
        <taxon>Bacteria</taxon>
        <taxon>Bacillati</taxon>
        <taxon>Actinomycetota</taxon>
        <taxon>Actinomycetes</taxon>
        <taxon>Mycobacteriales</taxon>
        <taxon>Nocardiaceae</taxon>
        <taxon>Rhodococcus</taxon>
    </lineage>
</organism>
<keyword evidence="4" id="KW-1185">Reference proteome</keyword>
<keyword evidence="2" id="KW-0472">Membrane</keyword>
<evidence type="ECO:0000256" key="1">
    <source>
        <dbReference type="SAM" id="MobiDB-lite"/>
    </source>
</evidence>
<evidence type="ECO:0000256" key="2">
    <source>
        <dbReference type="SAM" id="Phobius"/>
    </source>
</evidence>
<keyword evidence="2" id="KW-0812">Transmembrane</keyword>
<evidence type="ECO:0000313" key="4">
    <source>
        <dbReference type="Proteomes" id="UP000254569"/>
    </source>
</evidence>
<reference evidence="3 4" key="1">
    <citation type="submission" date="2018-06" db="EMBL/GenBank/DDBJ databases">
        <authorList>
            <consortium name="Pathogen Informatics"/>
            <person name="Doyle S."/>
        </authorList>
    </citation>
    <scope>NUCLEOTIDE SEQUENCE [LARGE SCALE GENOMIC DNA]</scope>
    <source>
        <strain evidence="3 4">NCTC13296</strain>
    </source>
</reference>
<feature type="region of interest" description="Disordered" evidence="1">
    <location>
        <begin position="1"/>
        <end position="45"/>
    </location>
</feature>
<dbReference type="EMBL" id="UGVI01000001">
    <property type="protein sequence ID" value="SUE16228.1"/>
    <property type="molecule type" value="Genomic_DNA"/>
</dbReference>
<accession>A0A379M3Z0</accession>
<evidence type="ECO:0000313" key="3">
    <source>
        <dbReference type="EMBL" id="SUE16228.1"/>
    </source>
</evidence>
<dbReference type="OrthoDB" id="4460669at2"/>
<dbReference type="AlphaFoldDB" id="A0A379M3Z0"/>
<feature type="transmembrane region" description="Helical" evidence="2">
    <location>
        <begin position="63"/>
        <end position="80"/>
    </location>
</feature>
<sequence length="219" mass="25372">MNATDLPPLPDAVNGEPRPPRAPRIHHVTEYTPADRHPRKPPKTPEHLGPVLEWLQPTVRDRYIGAFLIAAILVVYLTVINGDFRWIHWWIMWVIIPGSSLLLFFGKGNHWTAAGATWVQWHDSWVDTYHLTRIRFSADGPSRVLRLKDAHGNKIQSFKISEIQRNPDLWDLVYNGILHSVASGNCDIDAKTRHILKIPYKLGPRPTRSERTRGRRRRW</sequence>
<dbReference type="RefSeq" id="WP_115311523.1">
    <property type="nucleotide sequence ID" value="NZ_UGVI01000001.1"/>
</dbReference>
<dbReference type="Proteomes" id="UP000254569">
    <property type="component" value="Unassembled WGS sequence"/>
</dbReference>
<gene>
    <name evidence="3" type="ORF">NCTC13296_03096</name>
</gene>
<name>A0A379M3Z0_9NOCA</name>
<proteinExistence type="predicted"/>
<feature type="compositionally biased region" description="Basic and acidic residues" evidence="1">
    <location>
        <begin position="27"/>
        <end position="36"/>
    </location>
</feature>
<protein>
    <submittedName>
        <fullName evidence="3">Uncharacterized protein</fullName>
    </submittedName>
</protein>
<keyword evidence="2" id="KW-1133">Transmembrane helix</keyword>